<dbReference type="Proteomes" id="UP000619265">
    <property type="component" value="Unassembled WGS sequence"/>
</dbReference>
<gene>
    <name evidence="2" type="ORF">F2P56_008440</name>
</gene>
<reference evidence="2" key="2">
    <citation type="submission" date="2020-03" db="EMBL/GenBank/DDBJ databases">
        <title>Walnut 2.0.</title>
        <authorList>
            <person name="Marrano A."/>
            <person name="Britton M."/>
            <person name="Zimin A.V."/>
            <person name="Zaini P.A."/>
            <person name="Workman R."/>
            <person name="Puiu D."/>
            <person name="Bianco L."/>
            <person name="Allen B.J."/>
            <person name="Troggio M."/>
            <person name="Leslie C.A."/>
            <person name="Timp W."/>
            <person name="Dendekar A."/>
            <person name="Salzberg S.L."/>
            <person name="Neale D.B."/>
        </authorList>
    </citation>
    <scope>NUCLEOTIDE SEQUENCE</scope>
    <source>
        <tissue evidence="2">Leaves</tissue>
    </source>
</reference>
<dbReference type="InterPro" id="IPR043502">
    <property type="entry name" value="DNA/RNA_pol_sf"/>
</dbReference>
<name>A0A833XV86_JUGRE</name>
<feature type="domain" description="Reverse transcriptase Ty1/copia-type" evidence="1">
    <location>
        <begin position="11"/>
        <end position="116"/>
    </location>
</feature>
<dbReference type="PANTHER" id="PTHR11439:SF498">
    <property type="entry name" value="DNAK FAMILY PROTEIN"/>
    <property type="match status" value="1"/>
</dbReference>
<reference evidence="2" key="1">
    <citation type="submission" date="2015-10" db="EMBL/GenBank/DDBJ databases">
        <authorList>
            <person name="Martinez-Garcia P.J."/>
            <person name="Crepeau M.W."/>
            <person name="Puiu D."/>
            <person name="Gonzalez-Ibeas D."/>
            <person name="Whalen J."/>
            <person name="Stevens K."/>
            <person name="Paul R."/>
            <person name="Butterfield T."/>
            <person name="Britton M."/>
            <person name="Reagan R."/>
            <person name="Chakraborty S."/>
            <person name="Walawage S.L."/>
            <person name="Vasquez-Gross H.A."/>
            <person name="Cardeno C."/>
            <person name="Famula R."/>
            <person name="Pratt K."/>
            <person name="Kuruganti S."/>
            <person name="Aradhya M.K."/>
            <person name="Leslie C.A."/>
            <person name="Dandekar A.M."/>
            <person name="Salzberg S.L."/>
            <person name="Wegrzyn J.L."/>
            <person name="Langley C.H."/>
            <person name="Neale D.B."/>
        </authorList>
    </citation>
    <scope>NUCLEOTIDE SEQUENCE</scope>
    <source>
        <tissue evidence="2">Leaves</tissue>
    </source>
</reference>
<dbReference type="PANTHER" id="PTHR11439">
    <property type="entry name" value="GAG-POL-RELATED RETROTRANSPOSON"/>
    <property type="match status" value="1"/>
</dbReference>
<sequence length="234" mass="26790">MSTELHALEANSTWTLEPLPLDKKPIVCKWVFKTNLKADGSIERYKTRLVVKGYTQVKGLDYHEIFAPVCKMSTVRCLLVVAATQQWIIHQLDINNAFLHGNLDEEVYMTPPLDFTQFQVDHSLFTLVISTSITIILVYVDDILWIAHFPMEQNLKLTNQDGNIVFAMNILSQFMHAPHVPHMQAATRVLRYIKGSPRQDILFSSFSSLHVTAYTDSDWANCPTTRRSTIGYFI</sequence>
<dbReference type="Gramene" id="Jr04_02960_p1">
    <property type="protein sequence ID" value="cds.Jr04_02960_p1"/>
    <property type="gene ID" value="Jr04_02960"/>
</dbReference>
<organism evidence="2 3">
    <name type="scientific">Juglans regia</name>
    <name type="common">English walnut</name>
    <dbReference type="NCBI Taxonomy" id="51240"/>
    <lineage>
        <taxon>Eukaryota</taxon>
        <taxon>Viridiplantae</taxon>
        <taxon>Streptophyta</taxon>
        <taxon>Embryophyta</taxon>
        <taxon>Tracheophyta</taxon>
        <taxon>Spermatophyta</taxon>
        <taxon>Magnoliopsida</taxon>
        <taxon>eudicotyledons</taxon>
        <taxon>Gunneridae</taxon>
        <taxon>Pentapetalae</taxon>
        <taxon>rosids</taxon>
        <taxon>fabids</taxon>
        <taxon>Fagales</taxon>
        <taxon>Juglandaceae</taxon>
        <taxon>Juglans</taxon>
    </lineage>
</organism>
<dbReference type="AlphaFoldDB" id="A0A833XV86"/>
<evidence type="ECO:0000313" key="3">
    <source>
        <dbReference type="Proteomes" id="UP000619265"/>
    </source>
</evidence>
<evidence type="ECO:0000259" key="1">
    <source>
        <dbReference type="Pfam" id="PF07727"/>
    </source>
</evidence>
<proteinExistence type="predicted"/>
<dbReference type="Pfam" id="PF07727">
    <property type="entry name" value="RVT_2"/>
    <property type="match status" value="1"/>
</dbReference>
<evidence type="ECO:0000313" key="2">
    <source>
        <dbReference type="EMBL" id="KAF5471667.1"/>
    </source>
</evidence>
<comment type="caution">
    <text evidence="2">The sequence shown here is derived from an EMBL/GenBank/DDBJ whole genome shotgun (WGS) entry which is preliminary data.</text>
</comment>
<accession>A0A833XV86</accession>
<dbReference type="InterPro" id="IPR013103">
    <property type="entry name" value="RVT_2"/>
</dbReference>
<dbReference type="EMBL" id="LIHL02000004">
    <property type="protein sequence ID" value="KAF5471667.1"/>
    <property type="molecule type" value="Genomic_DNA"/>
</dbReference>
<dbReference type="SUPFAM" id="SSF56672">
    <property type="entry name" value="DNA/RNA polymerases"/>
    <property type="match status" value="1"/>
</dbReference>
<protein>
    <recommendedName>
        <fullName evidence="1">Reverse transcriptase Ty1/copia-type domain-containing protein</fullName>
    </recommendedName>
</protein>